<gene>
    <name evidence="1" type="ORF">V5O49_09400</name>
</gene>
<reference evidence="1" key="1">
    <citation type="journal article" date="2024" name="Antonie Van Leeuwenhoek">
        <title>Isoptericola haloaureus sp. nov., a dimorphic actinobacterium isolated from mangrove sediments of southeast India, implicating biosaline agricultural significance through nitrogen fixation and salt tolerance genes.</title>
        <authorList>
            <person name="Prathaban M."/>
            <person name="Prathiviraj R."/>
            <person name="Ravichandran M."/>
            <person name="Natarajan S.D."/>
            <person name="Sobanaa M."/>
            <person name="Hari Krishna Kumar S."/>
            <person name="Chandrasekar V."/>
            <person name="Selvin J."/>
        </authorList>
    </citation>
    <scope>NUCLEOTIDE SEQUENCE</scope>
    <source>
        <strain evidence="1">MP1014</strain>
    </source>
</reference>
<dbReference type="Pfam" id="PF10012">
    <property type="entry name" value="DUF2255"/>
    <property type="match status" value="1"/>
</dbReference>
<keyword evidence="2" id="KW-1185">Reference proteome</keyword>
<accession>A0ABU7Z741</accession>
<proteinExistence type="predicted"/>
<organism evidence="1 2">
    <name type="scientific">Isoptericola haloaureus</name>
    <dbReference type="NCBI Taxonomy" id="1542902"/>
    <lineage>
        <taxon>Bacteria</taxon>
        <taxon>Bacillati</taxon>
        <taxon>Actinomycetota</taxon>
        <taxon>Actinomycetes</taxon>
        <taxon>Micrococcales</taxon>
        <taxon>Promicromonosporaceae</taxon>
        <taxon>Isoptericola</taxon>
    </lineage>
</organism>
<dbReference type="Proteomes" id="UP001310387">
    <property type="component" value="Unassembled WGS sequence"/>
</dbReference>
<dbReference type="InterPro" id="IPR016888">
    <property type="entry name" value="UCP028498"/>
</dbReference>
<protein>
    <submittedName>
        <fullName evidence="1">DUF2255 family protein</fullName>
    </submittedName>
</protein>
<reference evidence="1" key="2">
    <citation type="submission" date="2024-02" db="EMBL/GenBank/DDBJ databases">
        <authorList>
            <person name="Prathaban M."/>
            <person name="Mythili R."/>
            <person name="Sharmila Devi N."/>
            <person name="Sobanaa M."/>
            <person name="Prathiviraj R."/>
            <person name="Selvin J."/>
        </authorList>
    </citation>
    <scope>NUCLEOTIDE SEQUENCE</scope>
    <source>
        <strain evidence="1">MP1014</strain>
    </source>
</reference>
<dbReference type="EMBL" id="JBAGLP010000117">
    <property type="protein sequence ID" value="MEG3615334.1"/>
    <property type="molecule type" value="Genomic_DNA"/>
</dbReference>
<comment type="caution">
    <text evidence="1">The sequence shown here is derived from an EMBL/GenBank/DDBJ whole genome shotgun (WGS) entry which is preliminary data.</text>
</comment>
<dbReference type="RefSeq" id="WP_332901994.1">
    <property type="nucleotide sequence ID" value="NZ_JBAGLP010000117.1"/>
</dbReference>
<dbReference type="InterPro" id="IPR012349">
    <property type="entry name" value="Split_barrel_FMN-bd"/>
</dbReference>
<dbReference type="Gene3D" id="2.30.110.10">
    <property type="entry name" value="Electron Transport, Fmn-binding Protein, Chain A"/>
    <property type="match status" value="1"/>
</dbReference>
<sequence>MTTWTPEELSAVGDAGELHIAPARTDGSFRRPTPIWVVRVGDELYVRSYRGPDGGWYRQALRSGRARIDAGGVEREVSLIEPTDDVDASIDDAYRTKYGRYSSYVAPMIAPPAVAATLRLEPR</sequence>
<name>A0ABU7Z741_9MICO</name>
<evidence type="ECO:0000313" key="1">
    <source>
        <dbReference type="EMBL" id="MEG3615334.1"/>
    </source>
</evidence>
<evidence type="ECO:0000313" key="2">
    <source>
        <dbReference type="Proteomes" id="UP001310387"/>
    </source>
</evidence>